<evidence type="ECO:0000256" key="3">
    <source>
        <dbReference type="ARBA" id="ARBA00022692"/>
    </source>
</evidence>
<dbReference type="InterPro" id="IPR011701">
    <property type="entry name" value="MFS"/>
</dbReference>
<feature type="transmembrane region" description="Helical" evidence="6">
    <location>
        <begin position="23"/>
        <end position="45"/>
    </location>
</feature>
<dbReference type="GO" id="GO:0022821">
    <property type="term" value="F:solute:potassium antiporter activity"/>
    <property type="evidence" value="ECO:0007669"/>
    <property type="project" value="TreeGrafter"/>
</dbReference>
<comment type="subcellular location">
    <subcellularLocation>
        <location evidence="1">Membrane</location>
        <topology evidence="1">Multi-pass membrane protein</topology>
    </subcellularLocation>
</comment>
<feature type="transmembrane region" description="Helical" evidence="6">
    <location>
        <begin position="52"/>
        <end position="70"/>
    </location>
</feature>
<dbReference type="PANTHER" id="PTHR23504">
    <property type="entry name" value="MAJOR FACILITATOR SUPERFAMILY DOMAIN-CONTAINING PROTEIN 10"/>
    <property type="match status" value="1"/>
</dbReference>
<dbReference type="EMBL" id="BDQV01001028">
    <property type="protein sequence ID" value="GAY68960.1"/>
    <property type="molecule type" value="Genomic_DNA"/>
</dbReference>
<evidence type="ECO:0000313" key="9">
    <source>
        <dbReference type="Proteomes" id="UP000236630"/>
    </source>
</evidence>
<gene>
    <name evidence="8" type="ORF">CUMW_268250</name>
</gene>
<keyword evidence="4 6" id="KW-1133">Transmembrane helix</keyword>
<evidence type="ECO:0000256" key="4">
    <source>
        <dbReference type="ARBA" id="ARBA00022989"/>
    </source>
</evidence>
<dbReference type="SUPFAM" id="SSF103473">
    <property type="entry name" value="MFS general substrate transporter"/>
    <property type="match status" value="1"/>
</dbReference>
<sequence length="204" mass="22024">MLGRALTSVLWGMVADRCGRKPVIIIGSITVVILNTLFGLTVNFWMAITTRFLLGALNGLLGPIKIFSLWAVSLRKYGGLSYSTKNVGQVLAISGFNLLFSQLTLYPYVERIIGPIIITRIAGVLSITLLTSYTYIAMLSGFSLALFINCASVMKNVLSVSIITRLFLLQNRAVEQHQRGAANGLVMTVVSLTKTAGPAVRGAL</sequence>
<dbReference type="GO" id="GO:0009705">
    <property type="term" value="C:plant-type vacuole membrane"/>
    <property type="evidence" value="ECO:0007669"/>
    <property type="project" value="TreeGrafter"/>
</dbReference>
<dbReference type="InterPro" id="IPR036259">
    <property type="entry name" value="MFS_trans_sf"/>
</dbReference>
<dbReference type="GO" id="GO:0090333">
    <property type="term" value="P:regulation of stomatal closure"/>
    <property type="evidence" value="ECO:0007669"/>
    <property type="project" value="TreeGrafter"/>
</dbReference>
<dbReference type="PANTHER" id="PTHR23504:SF114">
    <property type="entry name" value="PROTEIN ZINC INDUCED FACILITATOR-LIKE 1"/>
    <property type="match status" value="1"/>
</dbReference>
<evidence type="ECO:0000256" key="6">
    <source>
        <dbReference type="SAM" id="Phobius"/>
    </source>
</evidence>
<dbReference type="AlphaFoldDB" id="A0A2H5QWG2"/>
<keyword evidence="9" id="KW-1185">Reference proteome</keyword>
<feature type="domain" description="Major facilitator superfamily (MFS) profile" evidence="7">
    <location>
        <begin position="1"/>
        <end position="204"/>
    </location>
</feature>
<keyword evidence="2" id="KW-0813">Transport</keyword>
<dbReference type="Gene3D" id="1.20.1250.20">
    <property type="entry name" value="MFS general substrate transporter like domains"/>
    <property type="match status" value="1"/>
</dbReference>
<keyword evidence="3 6" id="KW-0812">Transmembrane</keyword>
<dbReference type="PROSITE" id="PS50850">
    <property type="entry name" value="MFS"/>
    <property type="match status" value="1"/>
</dbReference>
<accession>A0A2H5QWG2</accession>
<name>A0A2H5QWG2_CITUN</name>
<evidence type="ECO:0000256" key="1">
    <source>
        <dbReference type="ARBA" id="ARBA00004141"/>
    </source>
</evidence>
<evidence type="ECO:0000313" key="8">
    <source>
        <dbReference type="EMBL" id="GAY68960.1"/>
    </source>
</evidence>
<organism evidence="8 9">
    <name type="scientific">Citrus unshiu</name>
    <name type="common">Satsuma mandarin</name>
    <name type="synonym">Citrus nobilis var. unshiu</name>
    <dbReference type="NCBI Taxonomy" id="55188"/>
    <lineage>
        <taxon>Eukaryota</taxon>
        <taxon>Viridiplantae</taxon>
        <taxon>Streptophyta</taxon>
        <taxon>Embryophyta</taxon>
        <taxon>Tracheophyta</taxon>
        <taxon>Spermatophyta</taxon>
        <taxon>Magnoliopsida</taxon>
        <taxon>eudicotyledons</taxon>
        <taxon>Gunneridae</taxon>
        <taxon>Pentapetalae</taxon>
        <taxon>rosids</taxon>
        <taxon>malvids</taxon>
        <taxon>Sapindales</taxon>
        <taxon>Rutaceae</taxon>
        <taxon>Aurantioideae</taxon>
        <taxon>Citrus</taxon>
    </lineage>
</organism>
<dbReference type="Proteomes" id="UP000236630">
    <property type="component" value="Unassembled WGS sequence"/>
</dbReference>
<dbReference type="GO" id="GO:0005886">
    <property type="term" value="C:plasma membrane"/>
    <property type="evidence" value="ECO:0007669"/>
    <property type="project" value="TreeGrafter"/>
</dbReference>
<reference evidence="8 9" key="1">
    <citation type="journal article" date="2017" name="Front. Genet.">
        <title>Draft sequencing of the heterozygous diploid genome of Satsuma (Citrus unshiu Marc.) using a hybrid assembly approach.</title>
        <authorList>
            <person name="Shimizu T."/>
            <person name="Tanizawa Y."/>
            <person name="Mochizuki T."/>
            <person name="Nagasaki H."/>
            <person name="Yoshioka T."/>
            <person name="Toyoda A."/>
            <person name="Fujiyama A."/>
            <person name="Kaminuma E."/>
            <person name="Nakamura Y."/>
        </authorList>
    </citation>
    <scope>NUCLEOTIDE SEQUENCE [LARGE SCALE GENOMIC DNA]</scope>
    <source>
        <strain evidence="9">cv. Miyagawa wase</strain>
    </source>
</reference>
<dbReference type="Pfam" id="PF07690">
    <property type="entry name" value="MFS_1"/>
    <property type="match status" value="1"/>
</dbReference>
<evidence type="ECO:0000259" key="7">
    <source>
        <dbReference type="PROSITE" id="PS50850"/>
    </source>
</evidence>
<proteinExistence type="predicted"/>
<protein>
    <recommendedName>
        <fullName evidence="7">Major facilitator superfamily (MFS) profile domain-containing protein</fullName>
    </recommendedName>
</protein>
<dbReference type="InterPro" id="IPR020846">
    <property type="entry name" value="MFS_dom"/>
</dbReference>
<keyword evidence="5 6" id="KW-0472">Membrane</keyword>
<feature type="transmembrane region" description="Helical" evidence="6">
    <location>
        <begin position="90"/>
        <end position="109"/>
    </location>
</feature>
<comment type="caution">
    <text evidence="8">The sequence shown here is derived from an EMBL/GenBank/DDBJ whole genome shotgun (WGS) entry which is preliminary data.</text>
</comment>
<feature type="transmembrane region" description="Helical" evidence="6">
    <location>
        <begin position="121"/>
        <end position="138"/>
    </location>
</feature>
<evidence type="ECO:0000256" key="5">
    <source>
        <dbReference type="ARBA" id="ARBA00023136"/>
    </source>
</evidence>
<evidence type="ECO:0000256" key="2">
    <source>
        <dbReference type="ARBA" id="ARBA00022448"/>
    </source>
</evidence>